<dbReference type="Proteomes" id="UP000199054">
    <property type="component" value="Unassembled WGS sequence"/>
</dbReference>
<organism evidence="2 3">
    <name type="scientific">Paracoccus alcaliphilus</name>
    <dbReference type="NCBI Taxonomy" id="34002"/>
    <lineage>
        <taxon>Bacteria</taxon>
        <taxon>Pseudomonadati</taxon>
        <taxon>Pseudomonadota</taxon>
        <taxon>Alphaproteobacteria</taxon>
        <taxon>Rhodobacterales</taxon>
        <taxon>Paracoccaceae</taxon>
        <taxon>Paracoccus</taxon>
    </lineage>
</organism>
<sequence length="93" mass="10445">MNALIDQLTVLRLHGMAACAHDLLSARKPPSLTTAIKQLIDAETVERRVRSIQYQMRIAKFPHHKDFATFDYGAAAVTKAQIEPFCTGQFTEE</sequence>
<evidence type="ECO:0000259" key="1">
    <source>
        <dbReference type="Pfam" id="PF01695"/>
    </source>
</evidence>
<dbReference type="Pfam" id="PF01695">
    <property type="entry name" value="IstB_IS21"/>
    <property type="match status" value="1"/>
</dbReference>
<keyword evidence="3" id="KW-1185">Reference proteome</keyword>
<reference evidence="2 3" key="1">
    <citation type="submission" date="2016-10" db="EMBL/GenBank/DDBJ databases">
        <authorList>
            <person name="de Groot N.N."/>
        </authorList>
    </citation>
    <scope>NUCLEOTIDE SEQUENCE [LARGE SCALE GENOMIC DNA]</scope>
    <source>
        <strain evidence="2 3">DSM 8512</strain>
    </source>
</reference>
<dbReference type="GO" id="GO:0005524">
    <property type="term" value="F:ATP binding"/>
    <property type="evidence" value="ECO:0007669"/>
    <property type="project" value="InterPro"/>
</dbReference>
<protein>
    <recommendedName>
        <fullName evidence="1">IstB-like ATP-binding domain-containing protein</fullName>
    </recommendedName>
</protein>
<dbReference type="AlphaFoldDB" id="A0A1H8NIN8"/>
<name>A0A1H8NIN8_9RHOB</name>
<gene>
    <name evidence="2" type="ORF">SAMN04489859_10621</name>
</gene>
<dbReference type="RefSeq" id="WP_244519379.1">
    <property type="nucleotide sequence ID" value="NZ_FODE01000062.1"/>
</dbReference>
<dbReference type="InterPro" id="IPR002611">
    <property type="entry name" value="IstB_ATP-bd"/>
</dbReference>
<proteinExistence type="predicted"/>
<feature type="domain" description="IstB-like ATP-binding" evidence="1">
    <location>
        <begin position="7"/>
        <end position="92"/>
    </location>
</feature>
<dbReference type="EMBL" id="FODE01000062">
    <property type="protein sequence ID" value="SEO29601.1"/>
    <property type="molecule type" value="Genomic_DNA"/>
</dbReference>
<accession>A0A1H8NIN8</accession>
<evidence type="ECO:0000313" key="3">
    <source>
        <dbReference type="Proteomes" id="UP000199054"/>
    </source>
</evidence>
<dbReference type="STRING" id="34002.SAMN04489859_10621"/>
<feature type="non-terminal residue" evidence="2">
    <location>
        <position position="93"/>
    </location>
</feature>
<evidence type="ECO:0000313" key="2">
    <source>
        <dbReference type="EMBL" id="SEO29601.1"/>
    </source>
</evidence>